<evidence type="ECO:0000313" key="1">
    <source>
        <dbReference type="EMBL" id="KRN47367.1"/>
    </source>
</evidence>
<reference evidence="1 2" key="1">
    <citation type="journal article" date="2015" name="Genome Announc.">
        <title>Expanding the biotechnology potential of lactobacilli through comparative genomics of 213 strains and associated genera.</title>
        <authorList>
            <person name="Sun Z."/>
            <person name="Harris H.M."/>
            <person name="McCann A."/>
            <person name="Guo C."/>
            <person name="Argimon S."/>
            <person name="Zhang W."/>
            <person name="Yang X."/>
            <person name="Jeffery I.B."/>
            <person name="Cooney J.C."/>
            <person name="Kagawa T.F."/>
            <person name="Liu W."/>
            <person name="Song Y."/>
            <person name="Salvetti E."/>
            <person name="Wrobel A."/>
            <person name="Rasinkangas P."/>
            <person name="Parkhill J."/>
            <person name="Rea M.C."/>
            <person name="O'Sullivan O."/>
            <person name="Ritari J."/>
            <person name="Douillard F.P."/>
            <person name="Paul Ross R."/>
            <person name="Yang R."/>
            <person name="Briner A.E."/>
            <person name="Felis G.E."/>
            <person name="de Vos W.M."/>
            <person name="Barrangou R."/>
            <person name="Klaenhammer T.R."/>
            <person name="Caufield P.W."/>
            <person name="Cui Y."/>
            <person name="Zhang H."/>
            <person name="O'Toole P.W."/>
        </authorList>
    </citation>
    <scope>NUCLEOTIDE SEQUENCE [LARGE SCALE GENOMIC DNA]</scope>
    <source>
        <strain evidence="1 2">DSM 20405</strain>
    </source>
</reference>
<keyword evidence="2" id="KW-1185">Reference proteome</keyword>
<accession>A0A0R2HBX2</accession>
<dbReference type="Proteomes" id="UP000051841">
    <property type="component" value="Unassembled WGS sequence"/>
</dbReference>
<gene>
    <name evidence="1" type="ORF">IV49_GL001583</name>
</gene>
<comment type="caution">
    <text evidence="1">The sequence shown here is derived from an EMBL/GenBank/DDBJ whole genome shotgun (WGS) entry which is preliminary data.</text>
</comment>
<proteinExistence type="predicted"/>
<sequence>MLIAIAVIVVVGLIPILLRRRLINTYLRLLQKNDINGVEMLVASKLAKTILPQFNREYMLLNSYIRANDNNKAEAKVNKIISEVPMNDKQKATLASQIFYKYIENQDEKMTDKIVKMMSETKEYAIHRQMDMINDTLVKGGNKYLDELKTDVDDEEYRNVNKDISYQEFLLAVIYKNMNNSIQANKYKNMALRDSKGTSYESLIHSQLSYLNENV</sequence>
<evidence type="ECO:0000313" key="2">
    <source>
        <dbReference type="Proteomes" id="UP000051841"/>
    </source>
</evidence>
<name>A0A0R2HBX2_9FIRM</name>
<protein>
    <submittedName>
        <fullName evidence="1">Uncharacterized protein</fullName>
    </submittedName>
</protein>
<dbReference type="AlphaFoldDB" id="A0A0R2HBX2"/>
<organism evidence="1 2">
    <name type="scientific">Kandleria vitulina DSM 20405</name>
    <dbReference type="NCBI Taxonomy" id="1410657"/>
    <lineage>
        <taxon>Bacteria</taxon>
        <taxon>Bacillati</taxon>
        <taxon>Bacillota</taxon>
        <taxon>Erysipelotrichia</taxon>
        <taxon>Erysipelotrichales</taxon>
        <taxon>Coprobacillaceae</taxon>
        <taxon>Kandleria</taxon>
    </lineage>
</organism>
<dbReference type="EMBL" id="JQBL01000049">
    <property type="protein sequence ID" value="KRN47367.1"/>
    <property type="molecule type" value="Genomic_DNA"/>
</dbReference>
<dbReference type="PATRIC" id="fig|1410657.5.peg.1633"/>